<feature type="region of interest" description="Disordered" evidence="1">
    <location>
        <begin position="185"/>
        <end position="206"/>
    </location>
</feature>
<evidence type="ECO:0000313" key="3">
    <source>
        <dbReference type="EMBL" id="KAJ6218253.1"/>
    </source>
</evidence>
<dbReference type="Proteomes" id="UP001142055">
    <property type="component" value="Chromosome 3"/>
</dbReference>
<keyword evidence="2" id="KW-0472">Membrane</keyword>
<organism evidence="3 4">
    <name type="scientific">Blomia tropicalis</name>
    <name type="common">Mite</name>
    <dbReference type="NCBI Taxonomy" id="40697"/>
    <lineage>
        <taxon>Eukaryota</taxon>
        <taxon>Metazoa</taxon>
        <taxon>Ecdysozoa</taxon>
        <taxon>Arthropoda</taxon>
        <taxon>Chelicerata</taxon>
        <taxon>Arachnida</taxon>
        <taxon>Acari</taxon>
        <taxon>Acariformes</taxon>
        <taxon>Sarcoptiformes</taxon>
        <taxon>Astigmata</taxon>
        <taxon>Glycyphagoidea</taxon>
        <taxon>Echimyopodidae</taxon>
        <taxon>Blomia</taxon>
    </lineage>
</organism>
<dbReference type="OMA" id="RIEFIFY"/>
<keyword evidence="2" id="KW-1133">Transmembrane helix</keyword>
<feature type="transmembrane region" description="Helical" evidence="2">
    <location>
        <begin position="94"/>
        <end position="113"/>
    </location>
</feature>
<evidence type="ECO:0000256" key="1">
    <source>
        <dbReference type="SAM" id="MobiDB-lite"/>
    </source>
</evidence>
<protein>
    <submittedName>
        <fullName evidence="3">Uncharacterized protein</fullName>
    </submittedName>
</protein>
<evidence type="ECO:0000256" key="2">
    <source>
        <dbReference type="SAM" id="Phobius"/>
    </source>
</evidence>
<feature type="transmembrane region" description="Helical" evidence="2">
    <location>
        <begin position="70"/>
        <end position="88"/>
    </location>
</feature>
<gene>
    <name evidence="3" type="ORF">RDWZM_009410</name>
</gene>
<accession>A0A9Q0M1C7</accession>
<evidence type="ECO:0000313" key="4">
    <source>
        <dbReference type="Proteomes" id="UP001142055"/>
    </source>
</evidence>
<dbReference type="AlphaFoldDB" id="A0A9Q0M1C7"/>
<name>A0A9Q0M1C7_BLOTA</name>
<sequence>MGCLFSLFKLVYVLLASLVFLDHIEYIYRYLEVFKAETFFSNNQFAHTMGMFLGLLFRISGLLSAIKEKIALTTTYGLFLLMILLLMTRIEFIFYLYLGTAIYAFTFVVALKYKRAKERKQRARGNRTRTSQHQRTNIENRIPTQVALDLTNPTTNESISPSAPPYDLISNNNTLQRTNVTGQNELYFNPQHNTPPPSYSDLYETK</sequence>
<proteinExistence type="predicted"/>
<reference evidence="3" key="1">
    <citation type="submission" date="2022-12" db="EMBL/GenBank/DDBJ databases">
        <title>Genome assemblies of Blomia tropicalis.</title>
        <authorList>
            <person name="Cui Y."/>
        </authorList>
    </citation>
    <scope>NUCLEOTIDE SEQUENCE</scope>
    <source>
        <tissue evidence="3">Adult mites</tissue>
    </source>
</reference>
<keyword evidence="2" id="KW-0812">Transmembrane</keyword>
<keyword evidence="4" id="KW-1185">Reference proteome</keyword>
<comment type="caution">
    <text evidence="3">The sequence shown here is derived from an EMBL/GenBank/DDBJ whole genome shotgun (WGS) entry which is preliminary data.</text>
</comment>
<dbReference type="EMBL" id="JAPWDV010000003">
    <property type="protein sequence ID" value="KAJ6218253.1"/>
    <property type="molecule type" value="Genomic_DNA"/>
</dbReference>
<feature type="transmembrane region" description="Helical" evidence="2">
    <location>
        <begin position="45"/>
        <end position="63"/>
    </location>
</feature>